<evidence type="ECO:0000313" key="4">
    <source>
        <dbReference type="Proteomes" id="UP001189429"/>
    </source>
</evidence>
<reference evidence="3" key="1">
    <citation type="submission" date="2023-10" db="EMBL/GenBank/DDBJ databases">
        <authorList>
            <person name="Chen Y."/>
            <person name="Shah S."/>
            <person name="Dougan E. K."/>
            <person name="Thang M."/>
            <person name="Chan C."/>
        </authorList>
    </citation>
    <scope>NUCLEOTIDE SEQUENCE [LARGE SCALE GENOMIC DNA]</scope>
</reference>
<name>A0ABN9VAA0_9DINO</name>
<feature type="compositionally biased region" description="Basic and acidic residues" evidence="1">
    <location>
        <begin position="551"/>
        <end position="565"/>
    </location>
</feature>
<proteinExistence type="predicted"/>
<dbReference type="SMART" id="SM00213">
    <property type="entry name" value="UBQ"/>
    <property type="match status" value="1"/>
</dbReference>
<feature type="region of interest" description="Disordered" evidence="1">
    <location>
        <begin position="411"/>
        <end position="509"/>
    </location>
</feature>
<feature type="compositionally biased region" description="Basic and acidic residues" evidence="1">
    <location>
        <begin position="527"/>
        <end position="544"/>
    </location>
</feature>
<evidence type="ECO:0000259" key="2">
    <source>
        <dbReference type="PROSITE" id="PS50053"/>
    </source>
</evidence>
<feature type="region of interest" description="Disordered" evidence="1">
    <location>
        <begin position="215"/>
        <end position="242"/>
    </location>
</feature>
<feature type="region of interest" description="Disordered" evidence="1">
    <location>
        <begin position="1430"/>
        <end position="1467"/>
    </location>
</feature>
<feature type="region of interest" description="Disordered" evidence="1">
    <location>
        <begin position="527"/>
        <end position="591"/>
    </location>
</feature>
<dbReference type="PROSITE" id="PS50053">
    <property type="entry name" value="UBIQUITIN_2"/>
    <property type="match status" value="1"/>
</dbReference>
<dbReference type="PANTHER" id="PTHR10666">
    <property type="entry name" value="UBIQUITIN"/>
    <property type="match status" value="1"/>
</dbReference>
<feature type="compositionally biased region" description="Low complexity" evidence="1">
    <location>
        <begin position="567"/>
        <end position="576"/>
    </location>
</feature>
<dbReference type="InterPro" id="IPR029071">
    <property type="entry name" value="Ubiquitin-like_domsf"/>
</dbReference>
<evidence type="ECO:0000313" key="3">
    <source>
        <dbReference type="EMBL" id="CAK0869911.1"/>
    </source>
</evidence>
<dbReference type="Pfam" id="PF00240">
    <property type="entry name" value="ubiquitin"/>
    <property type="match status" value="1"/>
</dbReference>
<dbReference type="SUPFAM" id="SSF54236">
    <property type="entry name" value="Ubiquitin-like"/>
    <property type="match status" value="1"/>
</dbReference>
<sequence>MSSTARPRCGGAGVGMFADDVQSDGLPNGALQPAGPTWNSAALLVLNGGSMLMTATPSALGADSEPWEFFHQGVIRHTDFGDQLEWSDLQGSGGWRLFSQLTATALMKNQALLVRLMEQWRRRAEIHEARRARLQLRAEAASVVVATAAEDTEQLLIFGPVRNQAAPTTPGTVPGDEGPFSFQIHDGQGVDEVHADHGGRHAYDDHDIETTVGQDARSNVQDGRGAQGGQDGAHPGTHDDQDIQHSIHHGILDVQDDTGVHDTHCGIHEVQEQHDEDQQRQDHVEEQLSDEPRDEDRKQHDRTPHHGELKFDTGAQDWGQQHGAHDDHDLEMSHHDSHVGSTIAITLASTGTPTSDLRQQQLPGASSGLLPRISAALGGHSVVGMLLDAHDNQYYHNHDSRNIQDVHDVEQQLDTDSQERVKHHVDEQHDEDLQQQKWPHDGDQHQNSDNQVWDRHGEKQRDEDQEQQDFKPRDGEQQRDSDILKWDPTHVEKQRDEDRQQLDLTPLDGEHQLDTDIQEWAQIHVDEQRDENSQQHDRNLRDGEQQLVTDSQERDQMHFEEHDNRNQQQQQQQQQQSRLTHQHQQDVRKPATGGLQIFVKIPGRKSICLDVLADGMVDSIMSAIQDKEGIQTDQQRLTYAGKLMEPGRALSTYNVGNEATVYLQLRQVRLLGGMDSEGVARPVRAAPAGADVSALAFNELLEAEVLKHFEVIQAQVAVQGELEAMGFTPHANDPWRRIGVPIVEGPQPSAAGIERRWEIARLLFSCADSPAWDSAERDTAYAAKAAKKEAVDVCLQRLPQILGDRLRLRSSGLPQRQELGHVALDHILQTAASQNEVVATQLSAVLPSLSTSPSVLESSEARLLTQRAFKGEGVFQNAAWDSLVLWAPKDASALGRMLTRCAQSPGSRVERLALRLLVPMELYPGCDTVESMRDLFWHSLLGDKWVSWVRAMSFISYPLEVALDGQGAPRVARQGLLVVTVSMSMARSPPALIRVADPLLTTVGSQCLVVDFPARDFVAVRRLLEQHGRHLELRVGELARSPGSTSDLPRARIKVHFPQAVVALDVRIFADALRSRHFPATVYVGRRSLYSDSSSLLVELLAPEIFYHVWPLCQGAIFVTGKLVAASTNAEPDVWRPVLDQLLAEDPASAVMRARHRPSRRGGRAWVAPEATSRQLDATRRAREAGRRARAAGTATAELSVEGSMGHNPKAVIDGLMQVVAAKLGTQLMDASPSDAVELGSWRWLAAQDPSVPSGRVRLFLSDLDAVAQLMNAVHGRAIQLGGDFIRIAVHKDLLAPLIEVVTDLGRALYVAEMSFTMRRALCETRVALAGPFTGDFKGATWNAQALFARRTCRHLSKARYLRRLAGQHDFATVTESHGSDGSTAIWGGPRDCQCRWSLGTARRAGVGVIVRRSFLELFDSVRPEDWIEVSPGARNPDGDFNWATQATDRTSTGTGDSAGARDAAEERQWQRAAQAPFRFHELHQEAPTHASASARSRLDRAYVNFDASDQLDKQLGCAALEWAPRRTAHRALSFFRRSPVHGLDDMRPIAAEIVRQESWPERVMLEFDDLRASDPDAHQPIRMLLLLMRATRAVSDRMGAELRRQAPDPAQLDDKVGWAMRFIRAAEGRRVGAMRRCLAAYPPLADLVPDPLSEALRSHDGLRPFRQRAVDLARGAAVADLQALNADLRDLSDDAARIRRGRIQVRLQKLRPGRAGALNAVRAPGGTVHADPVRMAGALRGHWGNVFGPRRCDRRALAWWLSDELPRAAGGAAHPGMPPSSDARWKLQRSDVEEAVKSASHSAPGPDGAPFLAWKRLGSVAVDILFRAANDMSAEGQLAGGGNFYEPADTHPLNIDNAENRILASAARLRVEPLLAEWITEMQQGSVVGRSLLSNVVTVDHEMMRCALQEEEGAAILFDFRAAFPNIAHPFLKDVLSHLNLPNWFLAFFDALYQDNRCDLVVGGARHTGFSLQAVVLPDGLQRLPELSVILAEYAVISVLQLNLPETVFAPLFPDSAADMEFRIAWACPGWAGMRVAYRAKYLGFYLGPDRGHRAYEAPLRKFRERAKAWGEVGAGLLYTLTAYAVYVLPVLAYVAQLDSPPDNWKEIEVEAFRRLLPGPAEWCQPEDLQCLRHLGFPKELPDLRAVATAAQCRVAHLEAPSQGGLRATARAGELRRWRADCDDIMRAIRWSDWFGRSFAAQLASALALAENTGATPAAIECRLSNGSPRPFPRLVDTAVRRGFQREVRQMARPDP</sequence>
<keyword evidence="4" id="KW-1185">Reference proteome</keyword>
<dbReference type="InterPro" id="IPR050158">
    <property type="entry name" value="Ubiquitin_ubiquitin-like"/>
</dbReference>
<evidence type="ECO:0000256" key="1">
    <source>
        <dbReference type="SAM" id="MobiDB-lite"/>
    </source>
</evidence>
<feature type="region of interest" description="Disordered" evidence="1">
    <location>
        <begin position="271"/>
        <end position="335"/>
    </location>
</feature>
<feature type="domain" description="Ubiquitin-like" evidence="2">
    <location>
        <begin position="595"/>
        <end position="667"/>
    </location>
</feature>
<dbReference type="InterPro" id="IPR000626">
    <property type="entry name" value="Ubiquitin-like_dom"/>
</dbReference>
<gene>
    <name evidence="3" type="ORF">PCOR1329_LOCUS56141</name>
</gene>
<feature type="compositionally biased region" description="Basic and acidic residues" evidence="1">
    <location>
        <begin position="417"/>
        <end position="501"/>
    </location>
</feature>
<dbReference type="EMBL" id="CAUYUJ010016902">
    <property type="protein sequence ID" value="CAK0869911.1"/>
    <property type="molecule type" value="Genomic_DNA"/>
</dbReference>
<feature type="non-terminal residue" evidence="3">
    <location>
        <position position="2257"/>
    </location>
</feature>
<feature type="compositionally biased region" description="Basic and acidic residues" evidence="1">
    <location>
        <begin position="271"/>
        <end position="311"/>
    </location>
</feature>
<dbReference type="Proteomes" id="UP001189429">
    <property type="component" value="Unassembled WGS sequence"/>
</dbReference>
<protein>
    <recommendedName>
        <fullName evidence="2">Ubiquitin-like domain-containing protein</fullName>
    </recommendedName>
</protein>
<feature type="compositionally biased region" description="Basic and acidic residues" evidence="1">
    <location>
        <begin position="323"/>
        <end position="335"/>
    </location>
</feature>
<comment type="caution">
    <text evidence="3">The sequence shown here is derived from an EMBL/GenBank/DDBJ whole genome shotgun (WGS) entry which is preliminary data.</text>
</comment>
<accession>A0ABN9VAA0</accession>
<feature type="compositionally biased region" description="Polar residues" evidence="1">
    <location>
        <begin position="1443"/>
        <end position="1456"/>
    </location>
</feature>
<dbReference type="PRINTS" id="PR00348">
    <property type="entry name" value="UBIQUITIN"/>
</dbReference>
<dbReference type="Gene3D" id="3.10.20.90">
    <property type="entry name" value="Phosphatidylinositol 3-kinase Catalytic Subunit, Chain A, domain 1"/>
    <property type="match status" value="1"/>
</dbReference>
<organism evidence="3 4">
    <name type="scientific">Prorocentrum cordatum</name>
    <dbReference type="NCBI Taxonomy" id="2364126"/>
    <lineage>
        <taxon>Eukaryota</taxon>
        <taxon>Sar</taxon>
        <taxon>Alveolata</taxon>
        <taxon>Dinophyceae</taxon>
        <taxon>Prorocentrales</taxon>
        <taxon>Prorocentraceae</taxon>
        <taxon>Prorocentrum</taxon>
    </lineage>
</organism>
<dbReference type="InterPro" id="IPR019956">
    <property type="entry name" value="Ubiquitin_dom"/>
</dbReference>